<dbReference type="CDD" id="cd02231">
    <property type="entry name" value="cupin_BLL6423-like"/>
    <property type="match status" value="1"/>
</dbReference>
<organism evidence="1 2">
    <name type="scientific">Legionella anisa</name>
    <dbReference type="NCBI Taxonomy" id="28082"/>
    <lineage>
        <taxon>Bacteria</taxon>
        <taxon>Pseudomonadati</taxon>
        <taxon>Pseudomonadota</taxon>
        <taxon>Gammaproteobacteria</taxon>
        <taxon>Legionellales</taxon>
        <taxon>Legionellaceae</taxon>
        <taxon>Legionella</taxon>
    </lineage>
</organism>
<name>A0AAX0WZ13_9GAMM</name>
<dbReference type="RefSeq" id="WP_019234967.1">
    <property type="nucleotide sequence ID" value="NZ_CAAAHR010000023.1"/>
</dbReference>
<dbReference type="InterPro" id="IPR014710">
    <property type="entry name" value="RmlC-like_jellyroll"/>
</dbReference>
<proteinExistence type="predicted"/>
<dbReference type="InterPro" id="IPR011051">
    <property type="entry name" value="RmlC_Cupin_sf"/>
</dbReference>
<evidence type="ECO:0000313" key="2">
    <source>
        <dbReference type="Proteomes" id="UP000192511"/>
    </source>
</evidence>
<dbReference type="SUPFAM" id="SSF51182">
    <property type="entry name" value="RmlC-like cupins"/>
    <property type="match status" value="1"/>
</dbReference>
<sequence length="171" mass="19373">MEKKFRCIVTERGENGKSFISEDREVGVGPLGIIDFWETEEMPASLHGKNLLPGKPTRLEASTHGTLFRFFEIPPFQKNLSPEEAEKQAAEVFASVQASHCRVDTRLNPMMHTTRTIDYVVLLKGEVTLLLDKSEVKLKPFDVVVQRGTNHYWINYNTEPALLMGVLLDAK</sequence>
<dbReference type="Gene3D" id="2.60.120.10">
    <property type="entry name" value="Jelly Rolls"/>
    <property type="match status" value="1"/>
</dbReference>
<dbReference type="InterPro" id="IPR047142">
    <property type="entry name" value="OryJ/VirC-like"/>
</dbReference>
<evidence type="ECO:0000313" key="1">
    <source>
        <dbReference type="EMBL" id="PNL62581.1"/>
    </source>
</evidence>
<dbReference type="Proteomes" id="UP000192511">
    <property type="component" value="Unassembled WGS sequence"/>
</dbReference>
<reference evidence="1" key="1">
    <citation type="submission" date="2017-12" db="EMBL/GenBank/DDBJ databases">
        <title>FDA dAtabase for Regulatory Grade micrObial Sequences (FDA-ARGOS): Supporting development and validation of Infectious Disease Dx tests.</title>
        <authorList>
            <person name="Kerrigan L."/>
            <person name="Tallon L.J."/>
            <person name="Sadzewicz L."/>
            <person name="Sengamalay N."/>
            <person name="Ott S."/>
            <person name="Godinez A."/>
            <person name="Nagaraj S."/>
            <person name="Vavikolanu K."/>
            <person name="Vyas G."/>
            <person name="Nadendla S."/>
            <person name="Aluvathingal J."/>
            <person name="Sichtig H."/>
        </authorList>
    </citation>
    <scope>NUCLEOTIDE SEQUENCE [LARGE SCALE GENOMIC DNA]</scope>
    <source>
        <strain evidence="1">FDAARGOS_200</strain>
    </source>
</reference>
<dbReference type="GeneID" id="98065018"/>
<protein>
    <submittedName>
        <fullName evidence="1">Cupin domain-containing protein</fullName>
    </submittedName>
</protein>
<dbReference type="PANTHER" id="PTHR36156">
    <property type="entry name" value="SLR2101 PROTEIN"/>
    <property type="match status" value="1"/>
</dbReference>
<keyword evidence="2" id="KW-1185">Reference proteome</keyword>
<accession>A0AAX0WZ13</accession>
<comment type="caution">
    <text evidence="1">The sequence shown here is derived from an EMBL/GenBank/DDBJ whole genome shotgun (WGS) entry which is preliminary data.</text>
</comment>
<dbReference type="PANTHER" id="PTHR36156:SF2">
    <property type="entry name" value="CUPIN TYPE-2 DOMAIN-CONTAINING PROTEIN"/>
    <property type="match status" value="1"/>
</dbReference>
<dbReference type="AlphaFoldDB" id="A0AAX0WZ13"/>
<gene>
    <name evidence="1" type="ORF">A6J39_015970</name>
</gene>
<dbReference type="EMBL" id="NBTX02000004">
    <property type="protein sequence ID" value="PNL62581.1"/>
    <property type="molecule type" value="Genomic_DNA"/>
</dbReference>